<organism evidence="1 2">
    <name type="scientific">Alkaliphilus pronyensis</name>
    <dbReference type="NCBI Taxonomy" id="1482732"/>
    <lineage>
        <taxon>Bacteria</taxon>
        <taxon>Bacillati</taxon>
        <taxon>Bacillota</taxon>
        <taxon>Clostridia</taxon>
        <taxon>Peptostreptococcales</taxon>
        <taxon>Natronincolaceae</taxon>
        <taxon>Alkaliphilus</taxon>
    </lineage>
</organism>
<name>A0A6I0EZM0_9FIRM</name>
<accession>A0A6I0EZM0</accession>
<dbReference type="EMBL" id="WBZC01000047">
    <property type="protein sequence ID" value="KAB3532542.1"/>
    <property type="molecule type" value="Genomic_DNA"/>
</dbReference>
<gene>
    <name evidence="1" type="ORF">F8154_11755</name>
</gene>
<dbReference type="SUPFAM" id="SSF56507">
    <property type="entry name" value="Methionine synthase activation domain-like"/>
    <property type="match status" value="1"/>
</dbReference>
<sequence length="217" mass="24484">MNKLKSEVLRYLAYKNQPLDENINNLIDSTLKEAIELKNRGYKYTYRAFNISFDKKGVLLENSDIYLFGNDIYRHLNNSEKCILIAATLGIDFERAIIYNSKINITKALILDACGTALIEGVLDEIEMELLNSSITKDLQLTGRYSPGYGDFPIESQRDMALLLNTERCIGVTVSPSHILIPRKSVTAVIGLYKDKAISCFKTGCKSCNISNCEYKE</sequence>
<dbReference type="Gene3D" id="3.40.109.40">
    <property type="match status" value="1"/>
</dbReference>
<reference evidence="1 2" key="1">
    <citation type="submission" date="2019-10" db="EMBL/GenBank/DDBJ databases">
        <title>Alkaliphilus serpentinus sp. nov. and Alkaliphilus pronyensis sp. nov., two novel anaerobic alkaliphilic species isolated from the serpentinized-hosted hydrothermal field of the Prony Bay (New Caledonia).</title>
        <authorList>
            <person name="Postec A."/>
        </authorList>
    </citation>
    <scope>NUCLEOTIDE SEQUENCE [LARGE SCALE GENOMIC DNA]</scope>
    <source>
        <strain evidence="1 2">LacV</strain>
    </source>
</reference>
<dbReference type="Proteomes" id="UP000432715">
    <property type="component" value="Unassembled WGS sequence"/>
</dbReference>
<evidence type="ECO:0000313" key="1">
    <source>
        <dbReference type="EMBL" id="KAB3532542.1"/>
    </source>
</evidence>
<dbReference type="PIRSF" id="PIRSF037984">
    <property type="entry name" value="Met_synth_TM0269_prd"/>
    <property type="match status" value="1"/>
</dbReference>
<comment type="caution">
    <text evidence="1">The sequence shown here is derived from an EMBL/GenBank/DDBJ whole genome shotgun (WGS) entry which is preliminary data.</text>
</comment>
<proteinExistence type="predicted"/>
<evidence type="ECO:0008006" key="3">
    <source>
        <dbReference type="Google" id="ProtNLM"/>
    </source>
</evidence>
<dbReference type="AlphaFoldDB" id="A0A6I0EZM0"/>
<protein>
    <recommendedName>
        <fullName evidence="3">Methionine synthase</fullName>
    </recommendedName>
</protein>
<dbReference type="RefSeq" id="WP_151861813.1">
    <property type="nucleotide sequence ID" value="NZ_WBZC01000047.1"/>
</dbReference>
<dbReference type="InterPro" id="IPR037010">
    <property type="entry name" value="VitB12-dep_Met_synth_activ_sf"/>
</dbReference>
<dbReference type="OrthoDB" id="9816190at2"/>
<dbReference type="InterPro" id="IPR017342">
    <property type="entry name" value="S-AdoMet-dep_Met_synth_prd"/>
</dbReference>
<keyword evidence="2" id="KW-1185">Reference proteome</keyword>
<evidence type="ECO:0000313" key="2">
    <source>
        <dbReference type="Proteomes" id="UP000432715"/>
    </source>
</evidence>
<dbReference type="GO" id="GO:0008705">
    <property type="term" value="F:methionine synthase activity"/>
    <property type="evidence" value="ECO:0007669"/>
    <property type="project" value="InterPro"/>
</dbReference>